<protein>
    <recommendedName>
        <fullName evidence="5">Integral membrane protein</fullName>
    </recommendedName>
</protein>
<evidence type="ECO:0000256" key="1">
    <source>
        <dbReference type="SAM" id="MobiDB-lite"/>
    </source>
</evidence>
<evidence type="ECO:0008006" key="5">
    <source>
        <dbReference type="Google" id="ProtNLM"/>
    </source>
</evidence>
<dbReference type="Proteomes" id="UP001201873">
    <property type="component" value="Unassembled WGS sequence"/>
</dbReference>
<evidence type="ECO:0000313" key="4">
    <source>
        <dbReference type="Proteomes" id="UP001201873"/>
    </source>
</evidence>
<dbReference type="EMBL" id="JALKFT010000004">
    <property type="protein sequence ID" value="MCK9875430.1"/>
    <property type="molecule type" value="Genomic_DNA"/>
</dbReference>
<keyword evidence="2" id="KW-1133">Transmembrane helix</keyword>
<evidence type="ECO:0000313" key="3">
    <source>
        <dbReference type="EMBL" id="MCK9875430.1"/>
    </source>
</evidence>
<feature type="region of interest" description="Disordered" evidence="1">
    <location>
        <begin position="1"/>
        <end position="159"/>
    </location>
</feature>
<feature type="transmembrane region" description="Helical" evidence="2">
    <location>
        <begin position="233"/>
        <end position="251"/>
    </location>
</feature>
<feature type="compositionally biased region" description="Basic and acidic residues" evidence="1">
    <location>
        <begin position="90"/>
        <end position="104"/>
    </location>
</feature>
<gene>
    <name evidence="3" type="ORF">MXD59_06495</name>
</gene>
<feature type="region of interest" description="Disordered" evidence="1">
    <location>
        <begin position="174"/>
        <end position="198"/>
    </location>
</feature>
<feature type="transmembrane region" description="Helical" evidence="2">
    <location>
        <begin position="205"/>
        <end position="226"/>
    </location>
</feature>
<dbReference type="RefSeq" id="WP_248823846.1">
    <property type="nucleotide sequence ID" value="NZ_JALKFT010000004.1"/>
</dbReference>
<feature type="compositionally biased region" description="Pro residues" evidence="1">
    <location>
        <begin position="1"/>
        <end position="16"/>
    </location>
</feature>
<feature type="compositionally biased region" description="Low complexity" evidence="1">
    <location>
        <begin position="46"/>
        <end position="73"/>
    </location>
</feature>
<keyword evidence="2" id="KW-0812">Transmembrane</keyword>
<organism evidence="3 4">
    <name type="scientific">Frankia umida</name>
    <dbReference type="NCBI Taxonomy" id="573489"/>
    <lineage>
        <taxon>Bacteria</taxon>
        <taxon>Bacillati</taxon>
        <taxon>Actinomycetota</taxon>
        <taxon>Actinomycetes</taxon>
        <taxon>Frankiales</taxon>
        <taxon>Frankiaceae</taxon>
        <taxon>Frankia</taxon>
    </lineage>
</organism>
<keyword evidence="2" id="KW-0472">Membrane</keyword>
<reference evidence="3 4" key="1">
    <citation type="submission" date="2022-04" db="EMBL/GenBank/DDBJ databases">
        <title>Genome diversity in the genus Frankia.</title>
        <authorList>
            <person name="Carlos-Shanley C."/>
            <person name="Hahn D."/>
        </authorList>
    </citation>
    <scope>NUCLEOTIDE SEQUENCE [LARGE SCALE GENOMIC DNA]</scope>
    <source>
        <strain evidence="3 4">Ag45/Mut15</strain>
    </source>
</reference>
<proteinExistence type="predicted"/>
<sequence>MAEHPPFPSPGEPAPGPLDHSGPAAVPGANGDTGERRESLTADADQTAAEQPTPTPAEPTGAALEQPPGSASDDPPPAPVPPRSQDADDAAFRELVARFDDEPTTRAWPSQEDVADPRRPTIIILRPPFEPDTPADPADQTEPGAAQAGLPPGVRPHQLRGDDDEIVVIDLGADSAETGSPDGDDDHYVPPPPPPLPRIRPVTRWAIGSIALGVVFLMVPSLIGFNQSRSQDVAGVLLILGGVGTLVARMGDRPPTDPDGPDDGAVL</sequence>
<accession>A0ABT0JV51</accession>
<evidence type="ECO:0000256" key="2">
    <source>
        <dbReference type="SAM" id="Phobius"/>
    </source>
</evidence>
<feature type="compositionally biased region" description="Pro residues" evidence="1">
    <location>
        <begin position="189"/>
        <end position="198"/>
    </location>
</feature>
<keyword evidence="4" id="KW-1185">Reference proteome</keyword>
<name>A0ABT0JV51_9ACTN</name>
<comment type="caution">
    <text evidence="3">The sequence shown here is derived from an EMBL/GenBank/DDBJ whole genome shotgun (WGS) entry which is preliminary data.</text>
</comment>